<dbReference type="Proteomes" id="UP000266841">
    <property type="component" value="Unassembled WGS sequence"/>
</dbReference>
<evidence type="ECO:0000313" key="2">
    <source>
        <dbReference type="Proteomes" id="UP000266841"/>
    </source>
</evidence>
<dbReference type="AlphaFoldDB" id="K0TDH8"/>
<dbReference type="EMBL" id="AGNL01001813">
    <property type="protein sequence ID" value="EJK76708.1"/>
    <property type="molecule type" value="Genomic_DNA"/>
</dbReference>
<sequence>MNGEDLVYDYQFHVVDEPSEWAFNWEYTECGTPTPTPRENRATMWMVQNVSDPVWNVERLFKKLGTGCAAAAAAAAARAAARQPGSRLRLEQRTGSRSKRGPSVCRPLGFVCVGISSISAKMNGEDLVYDYQFHVVDEPSEWAFNWEYTECGTPTPTPRENRATMWMVQNVSDPVWNVERLFKKLG</sequence>
<protein>
    <submittedName>
        <fullName evidence="1">Uncharacterized protein</fullName>
    </submittedName>
</protein>
<name>K0TDH8_THAOC</name>
<feature type="non-terminal residue" evidence="1">
    <location>
        <position position="186"/>
    </location>
</feature>
<reference evidence="1 2" key="1">
    <citation type="journal article" date="2012" name="Genome Biol.">
        <title>Genome and low-iron response of an oceanic diatom adapted to chronic iron limitation.</title>
        <authorList>
            <person name="Lommer M."/>
            <person name="Specht M."/>
            <person name="Roy A.S."/>
            <person name="Kraemer L."/>
            <person name="Andreson R."/>
            <person name="Gutowska M.A."/>
            <person name="Wolf J."/>
            <person name="Bergner S.V."/>
            <person name="Schilhabel M.B."/>
            <person name="Klostermeier U.C."/>
            <person name="Beiko R.G."/>
            <person name="Rosenstiel P."/>
            <person name="Hippler M."/>
            <person name="Laroche J."/>
        </authorList>
    </citation>
    <scope>NUCLEOTIDE SEQUENCE [LARGE SCALE GENOMIC DNA]</scope>
    <source>
        <strain evidence="1 2">CCMP1005</strain>
    </source>
</reference>
<gene>
    <name evidence="1" type="ORF">THAOC_01515</name>
</gene>
<evidence type="ECO:0000313" key="1">
    <source>
        <dbReference type="EMBL" id="EJK76708.1"/>
    </source>
</evidence>
<organism evidence="1 2">
    <name type="scientific">Thalassiosira oceanica</name>
    <name type="common">Marine diatom</name>
    <dbReference type="NCBI Taxonomy" id="159749"/>
    <lineage>
        <taxon>Eukaryota</taxon>
        <taxon>Sar</taxon>
        <taxon>Stramenopiles</taxon>
        <taxon>Ochrophyta</taxon>
        <taxon>Bacillariophyta</taxon>
        <taxon>Coscinodiscophyceae</taxon>
        <taxon>Thalassiosirophycidae</taxon>
        <taxon>Thalassiosirales</taxon>
        <taxon>Thalassiosiraceae</taxon>
        <taxon>Thalassiosira</taxon>
    </lineage>
</organism>
<comment type="caution">
    <text evidence="1">The sequence shown here is derived from an EMBL/GenBank/DDBJ whole genome shotgun (WGS) entry which is preliminary data.</text>
</comment>
<proteinExistence type="predicted"/>
<accession>K0TDH8</accession>
<keyword evidence="2" id="KW-1185">Reference proteome</keyword>